<dbReference type="InterPro" id="IPR017871">
    <property type="entry name" value="ABC_transporter-like_CS"/>
</dbReference>
<dbReference type="PROSITE" id="PS50929">
    <property type="entry name" value="ABC_TM1F"/>
    <property type="match status" value="1"/>
</dbReference>
<dbReference type="RefSeq" id="WP_344586146.1">
    <property type="nucleotide sequence ID" value="NZ_BAAARW010000001.1"/>
</dbReference>
<dbReference type="InterPro" id="IPR011527">
    <property type="entry name" value="ABC1_TM_dom"/>
</dbReference>
<feature type="transmembrane region" description="Helical" evidence="7">
    <location>
        <begin position="165"/>
        <end position="193"/>
    </location>
</feature>
<dbReference type="PANTHER" id="PTHR43394">
    <property type="entry name" value="ATP-DEPENDENT PERMEASE MDL1, MITOCHONDRIAL"/>
    <property type="match status" value="1"/>
</dbReference>
<dbReference type="InterPro" id="IPR036640">
    <property type="entry name" value="ABC1_TM_sf"/>
</dbReference>
<comment type="subcellular location">
    <subcellularLocation>
        <location evidence="1">Cell membrane</location>
        <topology evidence="1">Multi-pass membrane protein</topology>
    </subcellularLocation>
</comment>
<dbReference type="PROSITE" id="PS00211">
    <property type="entry name" value="ABC_TRANSPORTER_1"/>
    <property type="match status" value="1"/>
</dbReference>
<keyword evidence="3" id="KW-0547">Nucleotide-binding</keyword>
<feature type="domain" description="ABC transmembrane type-1" evidence="9">
    <location>
        <begin position="42"/>
        <end position="321"/>
    </location>
</feature>
<evidence type="ECO:0000256" key="4">
    <source>
        <dbReference type="ARBA" id="ARBA00022840"/>
    </source>
</evidence>
<dbReference type="InterPro" id="IPR039421">
    <property type="entry name" value="Type_1_exporter"/>
</dbReference>
<keyword evidence="6 7" id="KW-0472">Membrane</keyword>
<name>A0ABN3I8G9_9ACTN</name>
<dbReference type="GO" id="GO:0005524">
    <property type="term" value="F:ATP binding"/>
    <property type="evidence" value="ECO:0007669"/>
    <property type="project" value="UniProtKB-KW"/>
</dbReference>
<feature type="transmembrane region" description="Helical" evidence="7">
    <location>
        <begin position="260"/>
        <end position="282"/>
    </location>
</feature>
<organism evidence="10 11">
    <name type="scientific">Actinomadura vinacea</name>
    <dbReference type="NCBI Taxonomy" id="115336"/>
    <lineage>
        <taxon>Bacteria</taxon>
        <taxon>Bacillati</taxon>
        <taxon>Actinomycetota</taxon>
        <taxon>Actinomycetes</taxon>
        <taxon>Streptosporangiales</taxon>
        <taxon>Thermomonosporaceae</taxon>
        <taxon>Actinomadura</taxon>
    </lineage>
</organism>
<evidence type="ECO:0000313" key="11">
    <source>
        <dbReference type="Proteomes" id="UP001501231"/>
    </source>
</evidence>
<feature type="domain" description="ABC transporter" evidence="8">
    <location>
        <begin position="354"/>
        <end position="604"/>
    </location>
</feature>
<feature type="transmembrane region" description="Helical" evidence="7">
    <location>
        <begin position="73"/>
        <end position="93"/>
    </location>
</feature>
<protein>
    <submittedName>
        <fullName evidence="10">ABC transporter ATP-binding protein</fullName>
    </submittedName>
</protein>
<dbReference type="InterPro" id="IPR027417">
    <property type="entry name" value="P-loop_NTPase"/>
</dbReference>
<keyword evidence="11" id="KW-1185">Reference proteome</keyword>
<evidence type="ECO:0000256" key="5">
    <source>
        <dbReference type="ARBA" id="ARBA00022989"/>
    </source>
</evidence>
<evidence type="ECO:0000256" key="3">
    <source>
        <dbReference type="ARBA" id="ARBA00022741"/>
    </source>
</evidence>
<feature type="transmembrane region" description="Helical" evidence="7">
    <location>
        <begin position="288"/>
        <end position="312"/>
    </location>
</feature>
<feature type="transmembrane region" description="Helical" evidence="7">
    <location>
        <begin position="213"/>
        <end position="239"/>
    </location>
</feature>
<keyword evidence="2 7" id="KW-0812">Transmembrane</keyword>
<sequence length="616" mass="66198">MRTSDAGRGPGGRAHARELAVAGAEATALTWRSAPGGVSGTFLITLAEAAAPIATAWLTKTVVDRLTTSPGPVAAPAAALVATGLAAAALPGIGRYLRDQTGRVAGVRATDRLFAATERQVGLRRFEDPVFLDRLRLAQEATASAGYLVDAVCGTKRGALSLIGFLMSLLVISPLMAVLVLLAAVPALIAQLLLSRSRAAMEWATEQTHRREFFYSGLLTDVEAATEIRLFGIGAFLRARMMAERERGNAAEQRMARRELAVQGGLTALSAAVAGGGLWWAITAARHGTLGVGDVTMFLAAVVGVQAALDLLTSSITIAHGRLLTFTHYVAVTRAEPDLPSVVTGDAPKLRRGIEFRDVWFRYSDDHPWVLRGVDLTIPHGRAVALVGLNGAGKSTLVKLLCRMYDPTRGHILWDGVDLRDIPPSALRERISAVFQDHMNYDMTARENIALGDIGTLDRPDAIRQAAARAGVHDRLAGLPRGYDTLLTRMFFSEADKEDPDTGVVLSGGQWQRLALARAFVRDGRDLMILDEPSSGLDPEAEHEVHGQMRLHRAGRTSLLISHRLNAVRETDLIAILDGGRVVELGTHETLMPAGGHYARLFRLQAAGYQETQDIG</sequence>
<evidence type="ECO:0000259" key="9">
    <source>
        <dbReference type="PROSITE" id="PS50929"/>
    </source>
</evidence>
<dbReference type="Pfam" id="PF00005">
    <property type="entry name" value="ABC_tran"/>
    <property type="match status" value="1"/>
</dbReference>
<dbReference type="Gene3D" id="3.40.50.300">
    <property type="entry name" value="P-loop containing nucleotide triphosphate hydrolases"/>
    <property type="match status" value="1"/>
</dbReference>
<dbReference type="SMART" id="SM00382">
    <property type="entry name" value="AAA"/>
    <property type="match status" value="1"/>
</dbReference>
<evidence type="ECO:0000313" key="10">
    <source>
        <dbReference type="EMBL" id="GAA2397538.1"/>
    </source>
</evidence>
<dbReference type="InterPro" id="IPR003593">
    <property type="entry name" value="AAA+_ATPase"/>
</dbReference>
<keyword evidence="5 7" id="KW-1133">Transmembrane helix</keyword>
<dbReference type="PROSITE" id="PS50893">
    <property type="entry name" value="ABC_TRANSPORTER_2"/>
    <property type="match status" value="1"/>
</dbReference>
<comment type="caution">
    <text evidence="10">The sequence shown here is derived from an EMBL/GenBank/DDBJ whole genome shotgun (WGS) entry which is preliminary data.</text>
</comment>
<evidence type="ECO:0000259" key="8">
    <source>
        <dbReference type="PROSITE" id="PS50893"/>
    </source>
</evidence>
<dbReference type="SUPFAM" id="SSF90123">
    <property type="entry name" value="ABC transporter transmembrane region"/>
    <property type="match status" value="1"/>
</dbReference>
<dbReference type="Gene3D" id="1.20.1560.10">
    <property type="entry name" value="ABC transporter type 1, transmembrane domain"/>
    <property type="match status" value="1"/>
</dbReference>
<proteinExistence type="predicted"/>
<gene>
    <name evidence="10" type="ORF">GCM10010191_00200</name>
</gene>
<evidence type="ECO:0000256" key="6">
    <source>
        <dbReference type="ARBA" id="ARBA00023136"/>
    </source>
</evidence>
<evidence type="ECO:0000256" key="7">
    <source>
        <dbReference type="SAM" id="Phobius"/>
    </source>
</evidence>
<evidence type="ECO:0000256" key="1">
    <source>
        <dbReference type="ARBA" id="ARBA00004651"/>
    </source>
</evidence>
<accession>A0ABN3I8G9</accession>
<evidence type="ECO:0000256" key="2">
    <source>
        <dbReference type="ARBA" id="ARBA00022692"/>
    </source>
</evidence>
<dbReference type="PANTHER" id="PTHR43394:SF1">
    <property type="entry name" value="ATP-BINDING CASSETTE SUB-FAMILY B MEMBER 10, MITOCHONDRIAL"/>
    <property type="match status" value="1"/>
</dbReference>
<dbReference type="SUPFAM" id="SSF52540">
    <property type="entry name" value="P-loop containing nucleoside triphosphate hydrolases"/>
    <property type="match status" value="1"/>
</dbReference>
<dbReference type="Proteomes" id="UP001501231">
    <property type="component" value="Unassembled WGS sequence"/>
</dbReference>
<dbReference type="EMBL" id="BAAARW010000001">
    <property type="protein sequence ID" value="GAA2397538.1"/>
    <property type="molecule type" value="Genomic_DNA"/>
</dbReference>
<keyword evidence="4 10" id="KW-0067">ATP-binding</keyword>
<dbReference type="InterPro" id="IPR003439">
    <property type="entry name" value="ABC_transporter-like_ATP-bd"/>
</dbReference>
<reference evidence="10 11" key="1">
    <citation type="journal article" date="2019" name="Int. J. Syst. Evol. Microbiol.">
        <title>The Global Catalogue of Microorganisms (GCM) 10K type strain sequencing project: providing services to taxonomists for standard genome sequencing and annotation.</title>
        <authorList>
            <consortium name="The Broad Institute Genomics Platform"/>
            <consortium name="The Broad Institute Genome Sequencing Center for Infectious Disease"/>
            <person name="Wu L."/>
            <person name="Ma J."/>
        </authorList>
    </citation>
    <scope>NUCLEOTIDE SEQUENCE [LARGE SCALE GENOMIC DNA]</scope>
    <source>
        <strain evidence="10 11">JCM 3325</strain>
    </source>
</reference>